<dbReference type="Proteomes" id="UP000587527">
    <property type="component" value="Unassembled WGS sequence"/>
</dbReference>
<evidence type="ECO:0000256" key="2">
    <source>
        <dbReference type="ARBA" id="ARBA00023125"/>
    </source>
</evidence>
<dbReference type="InterPro" id="IPR036390">
    <property type="entry name" value="WH_DNA-bd_sf"/>
</dbReference>
<dbReference type="EMBL" id="JACHMN010000002">
    <property type="protein sequence ID" value="MBB5869549.1"/>
    <property type="molecule type" value="Genomic_DNA"/>
</dbReference>
<keyword evidence="1" id="KW-0805">Transcription regulation</keyword>
<evidence type="ECO:0000256" key="1">
    <source>
        <dbReference type="ARBA" id="ARBA00023015"/>
    </source>
</evidence>
<dbReference type="RefSeq" id="WP_184836238.1">
    <property type="nucleotide sequence ID" value="NZ_JACHMN010000002.1"/>
</dbReference>
<evidence type="ECO:0000313" key="5">
    <source>
        <dbReference type="Proteomes" id="UP000587527"/>
    </source>
</evidence>
<dbReference type="Gene3D" id="1.10.10.10">
    <property type="entry name" value="Winged helix-like DNA-binding domain superfamily/Winged helix DNA-binding domain"/>
    <property type="match status" value="1"/>
</dbReference>
<reference evidence="4 5" key="1">
    <citation type="submission" date="2020-08" db="EMBL/GenBank/DDBJ databases">
        <title>Sequencing the genomes of 1000 actinobacteria strains.</title>
        <authorList>
            <person name="Klenk H.-P."/>
        </authorList>
    </citation>
    <scope>NUCLEOTIDE SEQUENCE [LARGE SCALE GENOMIC DNA]</scope>
    <source>
        <strain evidence="4 5">DSM 45362</strain>
    </source>
</reference>
<proteinExistence type="predicted"/>
<evidence type="ECO:0000313" key="4">
    <source>
        <dbReference type="EMBL" id="MBB5869549.1"/>
    </source>
</evidence>
<dbReference type="InterPro" id="IPR036388">
    <property type="entry name" value="WH-like_DNA-bd_sf"/>
</dbReference>
<evidence type="ECO:0000256" key="3">
    <source>
        <dbReference type="ARBA" id="ARBA00023163"/>
    </source>
</evidence>
<keyword evidence="2" id="KW-0238">DNA-binding</keyword>
<organism evidence="4 5">
    <name type="scientific">Allocatelliglobosispora scoriae</name>
    <dbReference type="NCBI Taxonomy" id="643052"/>
    <lineage>
        <taxon>Bacteria</taxon>
        <taxon>Bacillati</taxon>
        <taxon>Actinomycetota</taxon>
        <taxon>Actinomycetes</taxon>
        <taxon>Micromonosporales</taxon>
        <taxon>Micromonosporaceae</taxon>
        <taxon>Allocatelliglobosispora</taxon>
    </lineage>
</organism>
<dbReference type="SUPFAM" id="SSF46785">
    <property type="entry name" value="Winged helix' DNA-binding domain"/>
    <property type="match status" value="1"/>
</dbReference>
<dbReference type="PANTHER" id="PTHR38465:SF2">
    <property type="entry name" value="HTH-TYPE TRANSCRIPTIONAL REGULATOR MMPR5"/>
    <property type="match status" value="1"/>
</dbReference>
<name>A0A841BQT2_9ACTN</name>
<protein>
    <submittedName>
        <fullName evidence="4">Putative transcriptional regulator</fullName>
    </submittedName>
</protein>
<dbReference type="InterPro" id="IPR052362">
    <property type="entry name" value="HTH-GbsR_regulator"/>
</dbReference>
<accession>A0A841BQT2</accession>
<keyword evidence="5" id="KW-1185">Reference proteome</keyword>
<dbReference type="AlphaFoldDB" id="A0A841BQT2"/>
<gene>
    <name evidence="4" type="ORF">F4553_002928</name>
</gene>
<dbReference type="GO" id="GO:0003677">
    <property type="term" value="F:DNA binding"/>
    <property type="evidence" value="ECO:0007669"/>
    <property type="project" value="UniProtKB-KW"/>
</dbReference>
<comment type="caution">
    <text evidence="4">The sequence shown here is derived from an EMBL/GenBank/DDBJ whole genome shotgun (WGS) entry which is preliminary data.</text>
</comment>
<keyword evidence="3" id="KW-0804">Transcription</keyword>
<dbReference type="PANTHER" id="PTHR38465">
    <property type="entry name" value="HTH-TYPE TRANSCRIPTIONAL REGULATOR MJ1563-RELATED"/>
    <property type="match status" value="1"/>
</dbReference>
<dbReference type="Gene3D" id="1.10.287.160">
    <property type="entry name" value="HR1 repeat"/>
    <property type="match status" value="1"/>
</dbReference>
<sequence>MDIDDERRYAEDVGLTLGLMGLTPAYGKLLGWLLICDPPAQTSTQLAEALGLSKGSVSTGMRMLEQIGMARRVSLPGQRGHAYEMTPDGMIRATDTGDKFRIMCDLMQRGLDLIVDEQSPRAQRLRVTRDFYEFIAARVPDLVAEFKRANDI</sequence>